<dbReference type="Proteomes" id="UP000662939">
    <property type="component" value="Chromosome"/>
</dbReference>
<name>A0A895XUL2_9ACTN</name>
<dbReference type="CDD" id="cd20736">
    <property type="entry name" value="PoNe_Nuclease"/>
    <property type="match status" value="1"/>
</dbReference>
<dbReference type="Gene3D" id="3.40.1350.10">
    <property type="match status" value="1"/>
</dbReference>
<accession>A0A895XUL2</accession>
<gene>
    <name evidence="3" type="ORF">JQS30_04710</name>
</gene>
<organism evidence="3 4">
    <name type="scientific">Natronoglycomyces albus</name>
    <dbReference type="NCBI Taxonomy" id="2811108"/>
    <lineage>
        <taxon>Bacteria</taxon>
        <taxon>Bacillati</taxon>
        <taxon>Actinomycetota</taxon>
        <taxon>Actinomycetes</taxon>
        <taxon>Glycomycetales</taxon>
        <taxon>Glycomycetaceae</taxon>
        <taxon>Natronoglycomyces</taxon>
    </lineage>
</organism>
<dbReference type="InterPro" id="IPR011335">
    <property type="entry name" value="Restrct_endonuc-II-like"/>
</dbReference>
<reference evidence="3" key="1">
    <citation type="submission" date="2021-02" db="EMBL/GenBank/DDBJ databases">
        <title>Natronoglycomyces albus gen. nov., sp. nov, a haloalkaliphilic actinobacterium from a soda solonchak soil.</title>
        <authorList>
            <person name="Sorokin D.Y."/>
            <person name="Khijniak T.V."/>
            <person name="Zakharycheva A.P."/>
            <person name="Boueva O.V."/>
            <person name="Ariskina E.V."/>
            <person name="Hahnke R.L."/>
            <person name="Bunk B."/>
            <person name="Sproer C."/>
            <person name="Schumann P."/>
            <person name="Evtushenko L.I."/>
            <person name="Kublanov I.V."/>
        </authorList>
    </citation>
    <scope>NUCLEOTIDE SEQUENCE</scope>
    <source>
        <strain evidence="3">DSM 106290</strain>
    </source>
</reference>
<dbReference type="SUPFAM" id="SSF52980">
    <property type="entry name" value="Restriction endonuclease-like"/>
    <property type="match status" value="1"/>
</dbReference>
<dbReference type="KEGG" id="nav:JQS30_04710"/>
<evidence type="ECO:0000256" key="1">
    <source>
        <dbReference type="ARBA" id="ARBA00006738"/>
    </source>
</evidence>
<evidence type="ECO:0000313" key="3">
    <source>
        <dbReference type="EMBL" id="QSB06216.1"/>
    </source>
</evidence>
<dbReference type="PANTHER" id="PTHR34039">
    <property type="entry name" value="UPF0102 PROTEIN YRAN"/>
    <property type="match status" value="1"/>
</dbReference>
<proteinExistence type="inferred from homology"/>
<dbReference type="InterPro" id="IPR003509">
    <property type="entry name" value="UPF0102_YraN-like"/>
</dbReference>
<sequence length="133" mass="15085">MTTPPIPDLGELSPFELGVIGERFAADHLRRDGIRILECNWREAAGEIDLIARHRDTIVFCEVKTRRSLKYGPPSAAIDAAKASQLVALAQLWLKDRATFDQPWRIDHLLLRAVGSHELQLEHLRGPRQCRTN</sequence>
<dbReference type="HAMAP" id="MF_00048">
    <property type="entry name" value="UPF0102"/>
    <property type="match status" value="1"/>
</dbReference>
<dbReference type="EMBL" id="CP070496">
    <property type="protein sequence ID" value="QSB06216.1"/>
    <property type="molecule type" value="Genomic_DNA"/>
</dbReference>
<comment type="similarity">
    <text evidence="1 2">Belongs to the UPF0102 family.</text>
</comment>
<evidence type="ECO:0000313" key="4">
    <source>
        <dbReference type="Proteomes" id="UP000662939"/>
    </source>
</evidence>
<dbReference type="PANTHER" id="PTHR34039:SF1">
    <property type="entry name" value="UPF0102 PROTEIN YRAN"/>
    <property type="match status" value="1"/>
</dbReference>
<dbReference type="InterPro" id="IPR011856">
    <property type="entry name" value="tRNA_endonuc-like_dom_sf"/>
</dbReference>
<protein>
    <recommendedName>
        <fullName evidence="2">UPF0102 protein JQS30_04710</fullName>
    </recommendedName>
</protein>
<dbReference type="Pfam" id="PF02021">
    <property type="entry name" value="UPF0102"/>
    <property type="match status" value="1"/>
</dbReference>
<keyword evidence="4" id="KW-1185">Reference proteome</keyword>
<dbReference type="RefSeq" id="WP_213172225.1">
    <property type="nucleotide sequence ID" value="NZ_CP070496.1"/>
</dbReference>
<dbReference type="GO" id="GO:0003676">
    <property type="term" value="F:nucleic acid binding"/>
    <property type="evidence" value="ECO:0007669"/>
    <property type="project" value="InterPro"/>
</dbReference>
<dbReference type="NCBIfam" id="NF009154">
    <property type="entry name" value="PRK12497.3-3"/>
    <property type="match status" value="1"/>
</dbReference>
<evidence type="ECO:0000256" key="2">
    <source>
        <dbReference type="HAMAP-Rule" id="MF_00048"/>
    </source>
</evidence>
<dbReference type="AlphaFoldDB" id="A0A895XUL2"/>